<evidence type="ECO:0000313" key="4">
    <source>
        <dbReference type="EMBL" id="CAH1976193.1"/>
    </source>
</evidence>
<dbReference type="PANTHER" id="PTHR21512:SF5">
    <property type="entry name" value="TRAFFICKING PROTEIN PARTICLE COMPLEX SUBUNIT 9"/>
    <property type="match status" value="1"/>
</dbReference>
<evidence type="ECO:0000259" key="3">
    <source>
        <dbReference type="Pfam" id="PF26283"/>
    </source>
</evidence>
<reference evidence="4" key="1">
    <citation type="submission" date="2022-03" db="EMBL/GenBank/DDBJ databases">
        <authorList>
            <person name="Sayadi A."/>
        </authorList>
    </citation>
    <scope>NUCLEOTIDE SEQUENCE</scope>
</reference>
<organism evidence="4 5">
    <name type="scientific">Acanthoscelides obtectus</name>
    <name type="common">Bean weevil</name>
    <name type="synonym">Bruchus obtectus</name>
    <dbReference type="NCBI Taxonomy" id="200917"/>
    <lineage>
        <taxon>Eukaryota</taxon>
        <taxon>Metazoa</taxon>
        <taxon>Ecdysozoa</taxon>
        <taxon>Arthropoda</taxon>
        <taxon>Hexapoda</taxon>
        <taxon>Insecta</taxon>
        <taxon>Pterygota</taxon>
        <taxon>Neoptera</taxon>
        <taxon>Endopterygota</taxon>
        <taxon>Coleoptera</taxon>
        <taxon>Polyphaga</taxon>
        <taxon>Cucujiformia</taxon>
        <taxon>Chrysomeloidea</taxon>
        <taxon>Chrysomelidae</taxon>
        <taxon>Bruchinae</taxon>
        <taxon>Bruchini</taxon>
        <taxon>Acanthoscelides</taxon>
    </lineage>
</organism>
<protein>
    <submittedName>
        <fullName evidence="4">Uncharacterized protein</fullName>
    </submittedName>
</protein>
<dbReference type="OrthoDB" id="27962at2759"/>
<dbReference type="Pfam" id="PF26283">
    <property type="entry name" value="Ig_TRAPPC9-Trs120_4th"/>
    <property type="match status" value="1"/>
</dbReference>
<gene>
    <name evidence="4" type="ORF">ACAOBT_LOCUS12016</name>
</gene>
<dbReference type="GO" id="GO:0005802">
    <property type="term" value="C:trans-Golgi network"/>
    <property type="evidence" value="ECO:0007669"/>
    <property type="project" value="TreeGrafter"/>
</dbReference>
<evidence type="ECO:0000259" key="1">
    <source>
        <dbReference type="Pfam" id="PF26254"/>
    </source>
</evidence>
<feature type="domain" description="Trs120/TRAPPC9 third Ig-like" evidence="2">
    <location>
        <begin position="527"/>
        <end position="642"/>
    </location>
</feature>
<evidence type="ECO:0000313" key="5">
    <source>
        <dbReference type="Proteomes" id="UP001152888"/>
    </source>
</evidence>
<dbReference type="EMBL" id="CAKOFQ010006845">
    <property type="protein sequence ID" value="CAH1976193.1"/>
    <property type="molecule type" value="Genomic_DNA"/>
</dbReference>
<dbReference type="InterPro" id="IPR013935">
    <property type="entry name" value="Trs120_TRAPPC9"/>
</dbReference>
<name>A0A9P0KS12_ACAOB</name>
<dbReference type="Pfam" id="PF26282">
    <property type="entry name" value="Ig_TRAPPC9-Trs120_3rd"/>
    <property type="match status" value="1"/>
</dbReference>
<accession>A0A9P0KS12</accession>
<proteinExistence type="predicted"/>
<feature type="domain" description="Trs120/TRAPPC9 first Ig-like" evidence="1">
    <location>
        <begin position="171"/>
        <end position="280"/>
    </location>
</feature>
<feature type="domain" description="Trs120/TRAPPC9 fourth Ig-like" evidence="3">
    <location>
        <begin position="664"/>
        <end position="757"/>
    </location>
</feature>
<dbReference type="AlphaFoldDB" id="A0A9P0KS12"/>
<dbReference type="PANTHER" id="PTHR21512">
    <property type="entry name" value="TRAFFICKING PROTEIN PARTICLE COMPLEX SUBUNIT 9"/>
    <property type="match status" value="1"/>
</dbReference>
<dbReference type="InterPro" id="IPR058567">
    <property type="entry name" value="Ig_TRAPPC9_Trs120_3rd"/>
</dbReference>
<dbReference type="InterPro" id="IPR058568">
    <property type="entry name" value="Ig_TRAPPC9_Trs120_4th"/>
</dbReference>
<comment type="caution">
    <text evidence="4">The sequence shown here is derived from an EMBL/GenBank/DDBJ whole genome shotgun (WGS) entry which is preliminary data.</text>
</comment>
<evidence type="ECO:0000259" key="2">
    <source>
        <dbReference type="Pfam" id="PF26282"/>
    </source>
</evidence>
<dbReference type="Proteomes" id="UP001152888">
    <property type="component" value="Unassembled WGS sequence"/>
</dbReference>
<dbReference type="InterPro" id="IPR058565">
    <property type="entry name" value="Ig_TRAPPC9_Trs120_1st"/>
</dbReference>
<dbReference type="Pfam" id="PF26254">
    <property type="entry name" value="Ig_TRAPPC9-Trs120_1st"/>
    <property type="match status" value="1"/>
</dbReference>
<sequence>MLFLNLHIQFPLIISQYCQDRHRQNTEYVFCRYVSPQNPAPNWGRCYALMLQSLPGHHLILDPVEMRAANQGWPALQIQLLQELVLAARRTGHSALATRHMTFLLQTMWTHLSPAEQKDFAVQLQSLAGQCEGSPVPLVLETGLAIPPANLTDLPVCLEFTPQDLKPHLRPRKVERDKKETGPFLFTPIHFGGGGSLERRCKKGNEKLDFLWAQDDSCTVILNLLNPLPFELKVSNMRLLTSGVVFESIPETVALSPDTPTSVILSGMARESGELELTGYSTHTLGVKSNCRLKDMRVGTQFPASYKVQVVPSLPLLEVTTSLPQSLSASGFQDNNVTMTASTTLYHGQSGECIISLRNVSDVQIEMLEIDINSILDQTLQDQIFKWDEEEVKMLLPISPNEVKTFKVMLFSPGNFLLPNVAVSPTFPQDLGSGVFSSMSASLPGGSLALRHNSSFRSSNSGQSSIVGGLTTLFQQPSNSTFEAQFRIKYSGSDGLVAEYCRSCSLLFVLEMIPSLHVTNWDVLPAETSSQFYLVLDIVNLTNQEMELHYTAGKTMLVDGQESCRVPVPVDRCPLSKLSAFYQDSVDKNPEERIKSNVDVERICSEHITEFVDLRWHLLASNARGVASLKGINLTSRMLDIVRMSPLNWEVAVNGGIIRTQEDVTWEAGNPLPLKMSIANGLEKSLCHLTLSIQFYQDYENGTLNYRMDTRLAVAGATKKIIPHLEPNLKADHHCNVIFFTPGQYKLDIQCCAPENNVATTNPVLSTGHTWRFTPTISITVT</sequence>
<keyword evidence="5" id="KW-1185">Reference proteome</keyword>